<dbReference type="Proteomes" id="UP000016944">
    <property type="component" value="Chromosome I"/>
</dbReference>
<dbReference type="HOGENOM" id="CLU_3303577_0_0_5"/>
<protein>
    <submittedName>
        <fullName evidence="1">Uncharacterized protein</fullName>
    </submittedName>
</protein>
<proteinExistence type="predicted"/>
<reference evidence="1 2" key="1">
    <citation type="journal article" date="2013" name="Genome Announc.">
        <title>Complete Genome Sequence of the Sesbania Symbiont and Rice Growth-Promoting Endophyte Rhizobium sp. Strain IRBG74.</title>
        <authorList>
            <person name="Crook M.B."/>
            <person name="Mitra S."/>
            <person name="Ane J.M."/>
            <person name="Sadowsky M.J."/>
            <person name="Gyaneshwar P."/>
        </authorList>
    </citation>
    <scope>NUCLEOTIDE SEQUENCE [LARGE SCALE GENOMIC DNA]</scope>
    <source>
        <strain evidence="1 2">IRBG74</strain>
    </source>
</reference>
<dbReference type="KEGG" id="rir:BN877_I2271"/>
<evidence type="ECO:0000313" key="2">
    <source>
        <dbReference type="Proteomes" id="UP000016944"/>
    </source>
</evidence>
<accession>U4PZ83</accession>
<gene>
    <name evidence="1" type="ORF">BN877_I2271</name>
</gene>
<evidence type="ECO:0000313" key="1">
    <source>
        <dbReference type="EMBL" id="CDI09162.1"/>
    </source>
</evidence>
<name>U4PZ83_9HYPH</name>
<dbReference type="AlphaFoldDB" id="U4PZ83"/>
<sequence length="39" mass="4598">MPGKLRPTGNYFINYHLCEKNVRFPRATLPQVFYLTKSP</sequence>
<organism evidence="1 2">
    <name type="scientific">Agrobacterium pusense</name>
    <dbReference type="NCBI Taxonomy" id="648995"/>
    <lineage>
        <taxon>Bacteria</taxon>
        <taxon>Pseudomonadati</taxon>
        <taxon>Pseudomonadota</taxon>
        <taxon>Alphaproteobacteria</taxon>
        <taxon>Hyphomicrobiales</taxon>
        <taxon>Rhizobiaceae</taxon>
        <taxon>Rhizobium/Agrobacterium group</taxon>
        <taxon>Agrobacterium</taxon>
    </lineage>
</organism>
<dbReference type="EMBL" id="HG518322">
    <property type="protein sequence ID" value="CDI09162.1"/>
    <property type="molecule type" value="Genomic_DNA"/>
</dbReference>